<protein>
    <submittedName>
        <fullName evidence="2">Uncharacterized protein</fullName>
    </submittedName>
</protein>
<keyword evidence="3" id="KW-1185">Reference proteome</keyword>
<evidence type="ECO:0000313" key="3">
    <source>
        <dbReference type="Proteomes" id="UP000076532"/>
    </source>
</evidence>
<dbReference type="EMBL" id="KV417574">
    <property type="protein sequence ID" value="KZP18231.1"/>
    <property type="molecule type" value="Genomic_DNA"/>
</dbReference>
<sequence length="105" mass="11630">MQQAHPHPAHPLIQPVRSSSPHLARTHGYSPQVRTPSLCTHPCPPARAHEHLSCTASPVAHPTTSHLTTHVAQPRRPPKHARSHDLRLHPPSPHLHSQPQSRART</sequence>
<dbReference type="AlphaFoldDB" id="A0A166GWB5"/>
<evidence type="ECO:0000256" key="1">
    <source>
        <dbReference type="SAM" id="MobiDB-lite"/>
    </source>
</evidence>
<feature type="region of interest" description="Disordered" evidence="1">
    <location>
        <begin position="1"/>
        <end position="36"/>
    </location>
</feature>
<proteinExistence type="predicted"/>
<dbReference type="Proteomes" id="UP000076532">
    <property type="component" value="Unassembled WGS sequence"/>
</dbReference>
<feature type="compositionally biased region" description="Low complexity" evidence="1">
    <location>
        <begin position="94"/>
        <end position="105"/>
    </location>
</feature>
<feature type="region of interest" description="Disordered" evidence="1">
    <location>
        <begin position="54"/>
        <end position="105"/>
    </location>
</feature>
<reference evidence="2 3" key="1">
    <citation type="journal article" date="2016" name="Mol. Biol. Evol.">
        <title>Comparative Genomics of Early-Diverging Mushroom-Forming Fungi Provides Insights into the Origins of Lignocellulose Decay Capabilities.</title>
        <authorList>
            <person name="Nagy L.G."/>
            <person name="Riley R."/>
            <person name="Tritt A."/>
            <person name="Adam C."/>
            <person name="Daum C."/>
            <person name="Floudas D."/>
            <person name="Sun H."/>
            <person name="Yadav J.S."/>
            <person name="Pangilinan J."/>
            <person name="Larsson K.H."/>
            <person name="Matsuura K."/>
            <person name="Barry K."/>
            <person name="Labutti K."/>
            <person name="Kuo R."/>
            <person name="Ohm R.A."/>
            <person name="Bhattacharya S.S."/>
            <person name="Shirouzu T."/>
            <person name="Yoshinaga Y."/>
            <person name="Martin F.M."/>
            <person name="Grigoriev I.V."/>
            <person name="Hibbett D.S."/>
        </authorList>
    </citation>
    <scope>NUCLEOTIDE SEQUENCE [LARGE SCALE GENOMIC DNA]</scope>
    <source>
        <strain evidence="2 3">CBS 109695</strain>
    </source>
</reference>
<evidence type="ECO:0000313" key="2">
    <source>
        <dbReference type="EMBL" id="KZP18231.1"/>
    </source>
</evidence>
<name>A0A166GWB5_9AGAM</name>
<accession>A0A166GWB5</accession>
<gene>
    <name evidence="2" type="ORF">FIBSPDRAFT_956406</name>
</gene>
<organism evidence="2 3">
    <name type="scientific">Athelia psychrophila</name>
    <dbReference type="NCBI Taxonomy" id="1759441"/>
    <lineage>
        <taxon>Eukaryota</taxon>
        <taxon>Fungi</taxon>
        <taxon>Dikarya</taxon>
        <taxon>Basidiomycota</taxon>
        <taxon>Agaricomycotina</taxon>
        <taxon>Agaricomycetes</taxon>
        <taxon>Agaricomycetidae</taxon>
        <taxon>Atheliales</taxon>
        <taxon>Atheliaceae</taxon>
        <taxon>Athelia</taxon>
    </lineage>
</organism>
<feature type="compositionally biased region" description="Polar residues" evidence="1">
    <location>
        <begin position="62"/>
        <end position="71"/>
    </location>
</feature>